<gene>
    <name evidence="1" type="ORF">G7Y85_12905</name>
</gene>
<keyword evidence="2" id="KW-1185">Reference proteome</keyword>
<sequence>MYLSTTAAQAPHQLRRISCIGFDWRAEVSLRETLALLNGRTTDQWQYTDEPVADVLIYDSSNALAQAVVRRTTADQARACICFPSNNQDQGELALRYPFGASRLIRCLNHASQSLAGHGGSAADRESLSQRLDNAMALPRIEAIALRVGRHQGLLYPASRRIAWPVALDIDEIAGMLGGDVELTALGSADRALHDAITAQAVVEGPAEALLWAIGMTRSGGQLLGRIQTRQAYRLRRWPDFGVMGRRSADLRCTALLMQRALSVGELTQLSGLPSAVITAFLNAASLCGLLVADTASRAPERILAGSNSRFGGVLQRIRTAFALHDAA</sequence>
<reference evidence="1 2" key="1">
    <citation type="journal article" date="2014" name="Int. J. Syst. Evol. Microbiol.">
        <title>Solimonas terrae sp. nov., isolated from soil.</title>
        <authorList>
            <person name="Kim S.J."/>
            <person name="Moon J.Y."/>
            <person name="Weon H.Y."/>
            <person name="Ahn J.H."/>
            <person name="Chen W.M."/>
            <person name="Kwon S.W."/>
        </authorList>
    </citation>
    <scope>NUCLEOTIDE SEQUENCE [LARGE SCALE GENOMIC DNA]</scope>
    <source>
        <strain evidence="1 2">KIS83-12</strain>
    </source>
</reference>
<comment type="caution">
    <text evidence="1">The sequence shown here is derived from an EMBL/GenBank/DDBJ whole genome shotgun (WGS) entry which is preliminary data.</text>
</comment>
<accession>A0A6M2BSU5</accession>
<dbReference type="EMBL" id="JAAMOW010000006">
    <property type="protein sequence ID" value="NGY05666.1"/>
    <property type="molecule type" value="Genomic_DNA"/>
</dbReference>
<name>A0A6M2BSU5_9GAMM</name>
<evidence type="ECO:0000313" key="1">
    <source>
        <dbReference type="EMBL" id="NGY05666.1"/>
    </source>
</evidence>
<dbReference type="RefSeq" id="WP_166257606.1">
    <property type="nucleotide sequence ID" value="NZ_JAAMOW010000006.1"/>
</dbReference>
<proteinExistence type="predicted"/>
<dbReference type="AlphaFoldDB" id="A0A6M2BSU5"/>
<protein>
    <submittedName>
        <fullName evidence="1">Uncharacterized protein</fullName>
    </submittedName>
</protein>
<evidence type="ECO:0000313" key="2">
    <source>
        <dbReference type="Proteomes" id="UP000472676"/>
    </source>
</evidence>
<dbReference type="Proteomes" id="UP000472676">
    <property type="component" value="Unassembled WGS sequence"/>
</dbReference>
<organism evidence="1 2">
    <name type="scientific">Solimonas terrae</name>
    <dbReference type="NCBI Taxonomy" id="1396819"/>
    <lineage>
        <taxon>Bacteria</taxon>
        <taxon>Pseudomonadati</taxon>
        <taxon>Pseudomonadota</taxon>
        <taxon>Gammaproteobacteria</taxon>
        <taxon>Nevskiales</taxon>
        <taxon>Nevskiaceae</taxon>
        <taxon>Solimonas</taxon>
    </lineage>
</organism>